<dbReference type="Proteomes" id="UP000187609">
    <property type="component" value="Unassembled WGS sequence"/>
</dbReference>
<accession>A0A1J6IJQ3</accession>
<dbReference type="Gramene" id="OIT05102">
    <property type="protein sequence ID" value="OIT05102"/>
    <property type="gene ID" value="A4A49_15406"/>
</dbReference>
<organism evidence="2 3">
    <name type="scientific">Nicotiana attenuata</name>
    <name type="common">Coyote tobacco</name>
    <dbReference type="NCBI Taxonomy" id="49451"/>
    <lineage>
        <taxon>Eukaryota</taxon>
        <taxon>Viridiplantae</taxon>
        <taxon>Streptophyta</taxon>
        <taxon>Embryophyta</taxon>
        <taxon>Tracheophyta</taxon>
        <taxon>Spermatophyta</taxon>
        <taxon>Magnoliopsida</taxon>
        <taxon>eudicotyledons</taxon>
        <taxon>Gunneridae</taxon>
        <taxon>Pentapetalae</taxon>
        <taxon>asterids</taxon>
        <taxon>lamiids</taxon>
        <taxon>Solanales</taxon>
        <taxon>Solanaceae</taxon>
        <taxon>Nicotianoideae</taxon>
        <taxon>Nicotianeae</taxon>
        <taxon>Nicotiana</taxon>
    </lineage>
</organism>
<reference evidence="2" key="1">
    <citation type="submission" date="2016-11" db="EMBL/GenBank/DDBJ databases">
        <title>The genome of Nicotiana attenuata.</title>
        <authorList>
            <person name="Xu S."/>
            <person name="Brockmoeller T."/>
            <person name="Gaquerel E."/>
            <person name="Navarro A."/>
            <person name="Kuhl H."/>
            <person name="Gase K."/>
            <person name="Ling Z."/>
            <person name="Zhou W."/>
            <person name="Kreitzer C."/>
            <person name="Stanke M."/>
            <person name="Tang H."/>
            <person name="Lyons E."/>
            <person name="Pandey P."/>
            <person name="Pandey S.P."/>
            <person name="Timmermann B."/>
            <person name="Baldwin I.T."/>
        </authorList>
    </citation>
    <scope>NUCLEOTIDE SEQUENCE [LARGE SCALE GENOMIC DNA]</scope>
    <source>
        <strain evidence="2">UT</strain>
    </source>
</reference>
<evidence type="ECO:0000313" key="2">
    <source>
        <dbReference type="EMBL" id="OIT05102.1"/>
    </source>
</evidence>
<evidence type="ECO:0000256" key="1">
    <source>
        <dbReference type="SAM" id="MobiDB-lite"/>
    </source>
</evidence>
<keyword evidence="3" id="KW-1185">Reference proteome</keyword>
<dbReference type="AlphaFoldDB" id="A0A1J6IJQ3"/>
<evidence type="ECO:0000313" key="3">
    <source>
        <dbReference type="Proteomes" id="UP000187609"/>
    </source>
</evidence>
<feature type="compositionally biased region" description="Basic residues" evidence="1">
    <location>
        <begin position="60"/>
        <end position="69"/>
    </location>
</feature>
<name>A0A1J6IJQ3_NICAT</name>
<feature type="region of interest" description="Disordered" evidence="1">
    <location>
        <begin position="60"/>
        <end position="80"/>
    </location>
</feature>
<proteinExistence type="predicted"/>
<comment type="caution">
    <text evidence="2">The sequence shown here is derived from an EMBL/GenBank/DDBJ whole genome shotgun (WGS) entry which is preliminary data.</text>
</comment>
<sequence length="329" mass="37874">MFAGIGAYFSYSDHKFKIIKCDIAYFHVGNMRRKLAAKKHIPFDKAFTAFKQGRKCRKRSIAKRKRTKSHQSVSVKKNKPKSRLVDEDIPVSKKSVSRKLALEGIDEEEEEDLDINAAQTQIEEQVSETIIVEEEKDSDDEALVLLARDNIARVDKKWIRMANNLEFFMKNSWSKECFELTIEYLNKDMLPRYKSYVRKRKENNISGKKSKSASYVMYGFPWTFMEVHPYLIPTLREMDMDYMKNLVPYDDEVADPTIDQLAVDLESVNAIKKAPGAASLETNDEDDIVDDDPLGGSFATSWWFFFILVEEDHAGCAILSQVIQTCAKS</sequence>
<gene>
    <name evidence="2" type="ORF">A4A49_15406</name>
</gene>
<protein>
    <submittedName>
        <fullName evidence="2">Uncharacterized protein</fullName>
    </submittedName>
</protein>
<dbReference type="EMBL" id="MJEQ01037185">
    <property type="protein sequence ID" value="OIT05102.1"/>
    <property type="molecule type" value="Genomic_DNA"/>
</dbReference>